<name>A0ABQ7AKT7_BRACR</name>
<comment type="caution">
    <text evidence="2">The sequence shown here is derived from an EMBL/GenBank/DDBJ whole genome shotgun (WGS) entry which is preliminary data.</text>
</comment>
<organism evidence="2 3">
    <name type="scientific">Brassica cretica</name>
    <name type="common">Mustard</name>
    <dbReference type="NCBI Taxonomy" id="69181"/>
    <lineage>
        <taxon>Eukaryota</taxon>
        <taxon>Viridiplantae</taxon>
        <taxon>Streptophyta</taxon>
        <taxon>Embryophyta</taxon>
        <taxon>Tracheophyta</taxon>
        <taxon>Spermatophyta</taxon>
        <taxon>Magnoliopsida</taxon>
        <taxon>eudicotyledons</taxon>
        <taxon>Gunneridae</taxon>
        <taxon>Pentapetalae</taxon>
        <taxon>rosids</taxon>
        <taxon>malvids</taxon>
        <taxon>Brassicales</taxon>
        <taxon>Brassicaceae</taxon>
        <taxon>Brassiceae</taxon>
        <taxon>Brassica</taxon>
    </lineage>
</organism>
<evidence type="ECO:0000256" key="1">
    <source>
        <dbReference type="SAM" id="MobiDB-lite"/>
    </source>
</evidence>
<gene>
    <name evidence="2" type="ORF">DY000_02051807</name>
</gene>
<evidence type="ECO:0000313" key="2">
    <source>
        <dbReference type="EMBL" id="KAF3498344.1"/>
    </source>
</evidence>
<feature type="region of interest" description="Disordered" evidence="1">
    <location>
        <begin position="1"/>
        <end position="39"/>
    </location>
</feature>
<keyword evidence="3" id="KW-1185">Reference proteome</keyword>
<sequence length="299" mass="33977">MRESLSTFSKRNYYEDRRTDSRHNSRRNQSYEPFTSEYRRGREDYILGRSFSRESGARAEINPRNSVFPSKTAEAHDRVRANSNRRLEERRAPSHDSVLQAPTLPAPIPHSTDLRRALSRRDEGEVSAEQLEIRGGESGGLSLADRPPVKQRLSLPSNGKALRTNQGTSTGSSHLQDIEIQYFEEIMEPPRLSNNRPSGSRPPGTLHSPIEQISPIRSLSEDRRHVTLRLGPQPVENQQNSPIQARLSDGQGIVTRSVAKRKEGKAPPKKKYNPSPEADCPYLGRLRFRWIFFPPPQIL</sequence>
<evidence type="ECO:0000313" key="3">
    <source>
        <dbReference type="Proteomes" id="UP000266723"/>
    </source>
</evidence>
<accession>A0ABQ7AKT7</accession>
<feature type="region of interest" description="Disordered" evidence="1">
    <location>
        <begin position="233"/>
        <end position="278"/>
    </location>
</feature>
<feature type="region of interest" description="Disordered" evidence="1">
    <location>
        <begin position="190"/>
        <end position="218"/>
    </location>
</feature>
<dbReference type="Proteomes" id="UP000266723">
    <property type="component" value="Unassembled WGS sequence"/>
</dbReference>
<feature type="compositionally biased region" description="Basic and acidic residues" evidence="1">
    <location>
        <begin position="73"/>
        <end position="94"/>
    </location>
</feature>
<protein>
    <recommendedName>
        <fullName evidence="4">DUF4005 domain-containing protein</fullName>
    </recommendedName>
</protein>
<feature type="compositionally biased region" description="Basic and acidic residues" evidence="1">
    <location>
        <begin position="112"/>
        <end position="124"/>
    </location>
</feature>
<feature type="compositionally biased region" description="Polar residues" evidence="1">
    <location>
        <begin position="1"/>
        <end position="10"/>
    </location>
</feature>
<evidence type="ECO:0008006" key="4">
    <source>
        <dbReference type="Google" id="ProtNLM"/>
    </source>
</evidence>
<feature type="compositionally biased region" description="Polar residues" evidence="1">
    <location>
        <begin position="163"/>
        <end position="175"/>
    </location>
</feature>
<dbReference type="EMBL" id="QGKV02002055">
    <property type="protein sequence ID" value="KAF3498344.1"/>
    <property type="molecule type" value="Genomic_DNA"/>
</dbReference>
<proteinExistence type="predicted"/>
<feature type="region of interest" description="Disordered" evidence="1">
    <location>
        <begin position="51"/>
        <end position="175"/>
    </location>
</feature>
<feature type="compositionally biased region" description="Basic and acidic residues" evidence="1">
    <location>
        <begin position="12"/>
        <end position="23"/>
    </location>
</feature>
<reference evidence="2 3" key="1">
    <citation type="journal article" date="2020" name="BMC Genomics">
        <title>Intraspecific diversification of the crop wild relative Brassica cretica Lam. using demographic model selection.</title>
        <authorList>
            <person name="Kioukis A."/>
            <person name="Michalopoulou V.A."/>
            <person name="Briers L."/>
            <person name="Pirintsos S."/>
            <person name="Studholme D.J."/>
            <person name="Pavlidis P."/>
            <person name="Sarris P.F."/>
        </authorList>
    </citation>
    <scope>NUCLEOTIDE SEQUENCE [LARGE SCALE GENOMIC DNA]</scope>
    <source>
        <strain evidence="3">cv. PFS-1207/04</strain>
    </source>
</reference>